<comment type="caution">
    <text evidence="2">The sequence shown here is derived from an EMBL/GenBank/DDBJ whole genome shotgun (WGS) entry which is preliminary data.</text>
</comment>
<dbReference type="RefSeq" id="WP_112333149.1">
    <property type="nucleotide sequence ID" value="NZ_QLYR01000007.1"/>
</dbReference>
<dbReference type="AlphaFoldDB" id="A0A328U9Q1"/>
<evidence type="ECO:0000256" key="1">
    <source>
        <dbReference type="SAM" id="Phobius"/>
    </source>
</evidence>
<dbReference type="Proteomes" id="UP000249377">
    <property type="component" value="Unassembled WGS sequence"/>
</dbReference>
<feature type="transmembrane region" description="Helical" evidence="1">
    <location>
        <begin position="314"/>
        <end position="331"/>
    </location>
</feature>
<organism evidence="2 3">
    <name type="scientific">Hydrogeniiclostridium mannosilyticum</name>
    <dbReference type="NCBI Taxonomy" id="2764322"/>
    <lineage>
        <taxon>Bacteria</taxon>
        <taxon>Bacillati</taxon>
        <taxon>Bacillota</taxon>
        <taxon>Clostridia</taxon>
        <taxon>Eubacteriales</taxon>
        <taxon>Acutalibacteraceae</taxon>
        <taxon>Hydrogeniiclostridium</taxon>
    </lineage>
</organism>
<evidence type="ECO:0008006" key="4">
    <source>
        <dbReference type="Google" id="ProtNLM"/>
    </source>
</evidence>
<accession>A0A328U9Q1</accession>
<feature type="transmembrane region" description="Helical" evidence="1">
    <location>
        <begin position="149"/>
        <end position="182"/>
    </location>
</feature>
<keyword evidence="1" id="KW-0812">Transmembrane</keyword>
<gene>
    <name evidence="2" type="ORF">DPQ25_10615</name>
</gene>
<dbReference type="EMBL" id="QLYR01000007">
    <property type="protein sequence ID" value="RAQ28193.1"/>
    <property type="molecule type" value="Genomic_DNA"/>
</dbReference>
<keyword evidence="3" id="KW-1185">Reference proteome</keyword>
<evidence type="ECO:0000313" key="2">
    <source>
        <dbReference type="EMBL" id="RAQ28193.1"/>
    </source>
</evidence>
<feature type="transmembrane region" description="Helical" evidence="1">
    <location>
        <begin position="228"/>
        <end position="246"/>
    </location>
</feature>
<feature type="transmembrane region" description="Helical" evidence="1">
    <location>
        <begin position="383"/>
        <end position="402"/>
    </location>
</feature>
<keyword evidence="1" id="KW-0472">Membrane</keyword>
<feature type="transmembrane region" description="Helical" evidence="1">
    <location>
        <begin position="116"/>
        <end position="137"/>
    </location>
</feature>
<reference evidence="2 3" key="1">
    <citation type="submission" date="2018-06" db="EMBL/GenBank/DDBJ databases">
        <title>Noncontiguous genome sequence of Ruminococcaceae bacterium ASD2818.</title>
        <authorList>
            <person name="Chaplin A.V."/>
            <person name="Sokolova S.R."/>
            <person name="Kochetkova T.O."/>
            <person name="Goltsov A.Y."/>
            <person name="Trofimov D.Y."/>
            <person name="Efimov B.A."/>
        </authorList>
    </citation>
    <scope>NUCLEOTIDE SEQUENCE [LARGE SCALE GENOMIC DNA]</scope>
    <source>
        <strain evidence="2 3">ASD2818</strain>
    </source>
</reference>
<keyword evidence="1" id="KW-1133">Transmembrane helix</keyword>
<feature type="transmembrane region" description="Helical" evidence="1">
    <location>
        <begin position="41"/>
        <end position="64"/>
    </location>
</feature>
<evidence type="ECO:0000313" key="3">
    <source>
        <dbReference type="Proteomes" id="UP000249377"/>
    </source>
</evidence>
<name>A0A328U9Q1_9FIRM</name>
<feature type="transmembrane region" description="Helical" evidence="1">
    <location>
        <begin position="194"/>
        <end position="219"/>
    </location>
</feature>
<sequence>MNQLPDTKPPRAAGNSGGRICPGAAAHSAHAAALTEADTRAILLIFLAAITLVAMAMRVALFPIESGDYHQFLHGWFTQLKEAGGLGGIGLEIGDYMPPYFYILALLTYLPVDDLVSIKLVSCIADILLASLVFRLVRLRWRSPSYAAAAYCAVLFLPSVFLNSAAWGQCDAIFVSALLAFLYHADQGHSNRAVLWYAVSFIFKLQAVFLGPLVLYLLLKRRIRLRSVWIFPAVYLAACLPAALMGRNLWSLLTVYFAQAGQYNLLAMFLPNPYTWFGDSTSPALSRAGIFLAGGIVLCVLFFLWQHRHRLTRGLLLSLALFFAILVPFLLPHMHERYYYPADVLSVVFAFYYPKKWYVPAAVCTTSAYTVCHNLFGTDFIPVQYLSILILAILLLVGRHVLAQLKRLRAGRAARPAAREGRHAA</sequence>
<protein>
    <recommendedName>
        <fullName evidence="4">DUF2029 domain-containing protein</fullName>
    </recommendedName>
</protein>
<feature type="transmembrane region" description="Helical" evidence="1">
    <location>
        <begin position="284"/>
        <end position="305"/>
    </location>
</feature>
<proteinExistence type="predicted"/>